<dbReference type="EMBL" id="QQZK01000079">
    <property type="protein sequence ID" value="KAF5098108.1"/>
    <property type="molecule type" value="Genomic_DNA"/>
</dbReference>
<dbReference type="PANTHER" id="PTHR10335">
    <property type="entry name" value="RRNA 2-O-METHYLTRANSFERASE FIBRILLARIN"/>
    <property type="match status" value="1"/>
</dbReference>
<evidence type="ECO:0000256" key="14">
    <source>
        <dbReference type="SAM" id="MobiDB-lite"/>
    </source>
</evidence>
<evidence type="ECO:0000256" key="9">
    <source>
        <dbReference type="ARBA" id="ARBA00023242"/>
    </source>
</evidence>
<dbReference type="HAMAP" id="MF_00351">
    <property type="entry name" value="RNA_methyltransf_FlpA"/>
    <property type="match status" value="1"/>
</dbReference>
<reference evidence="16" key="2">
    <citation type="submission" date="2020-01" db="EMBL/GenBank/DDBJ databases">
        <authorList>
            <person name="Perkins V."/>
            <person name="Lessard M.-H."/>
            <person name="Dugat-Bony E."/>
            <person name="Frenette M."/>
            <person name="Labrie S."/>
        </authorList>
    </citation>
    <scope>NUCLEOTIDE SEQUENCE</scope>
    <source>
        <strain evidence="16">LMA-70</strain>
    </source>
</reference>
<evidence type="ECO:0000256" key="8">
    <source>
        <dbReference type="ARBA" id="ARBA00022884"/>
    </source>
</evidence>
<evidence type="ECO:0000256" key="4">
    <source>
        <dbReference type="ARBA" id="ARBA00022552"/>
    </source>
</evidence>
<comment type="similarity">
    <text evidence="2">Belongs to the methyltransferase superfamily. Fibrillarin family.</text>
</comment>
<feature type="domain" description="Cux N-terminal" evidence="15">
    <location>
        <begin position="21"/>
        <end position="132"/>
    </location>
</feature>
<evidence type="ECO:0000256" key="1">
    <source>
        <dbReference type="ARBA" id="ARBA00004604"/>
    </source>
</evidence>
<evidence type="ECO:0000256" key="3">
    <source>
        <dbReference type="ARBA" id="ARBA00015190"/>
    </source>
</evidence>
<keyword evidence="4" id="KW-0698">rRNA processing</keyword>
<dbReference type="SMART" id="SM01206">
    <property type="entry name" value="Fibrillarin"/>
    <property type="match status" value="1"/>
</dbReference>
<keyword evidence="7" id="KW-0949">S-adenosyl-L-methionine</keyword>
<evidence type="ECO:0000313" key="16">
    <source>
        <dbReference type="EMBL" id="KAF5098108.1"/>
    </source>
</evidence>
<dbReference type="FunFam" id="3.30.200.20:FF:000056">
    <property type="entry name" value="Fibrillarin like 1"/>
    <property type="match status" value="1"/>
</dbReference>
<dbReference type="GO" id="GO:1990259">
    <property type="term" value="F:histone H2AQ104 methyltransferase activity"/>
    <property type="evidence" value="ECO:0007669"/>
    <property type="project" value="TreeGrafter"/>
</dbReference>
<dbReference type="GO" id="GO:0008649">
    <property type="term" value="F:rRNA methyltransferase activity"/>
    <property type="evidence" value="ECO:0007669"/>
    <property type="project" value="TreeGrafter"/>
</dbReference>
<dbReference type="CDD" id="cd02440">
    <property type="entry name" value="AdoMet_MTases"/>
    <property type="match status" value="1"/>
</dbReference>
<dbReference type="InterPro" id="IPR057476">
    <property type="entry name" value="Cux_N"/>
</dbReference>
<feature type="coiled-coil region" evidence="13">
    <location>
        <begin position="420"/>
        <end position="468"/>
    </location>
</feature>
<accession>A0A9P5G4Y0</accession>
<gene>
    <name evidence="16" type="ORF">DV451_003534</name>
</gene>
<comment type="catalytic activity">
    <reaction evidence="12">
        <text>L-glutaminyl-[histone H2A] + S-adenosyl-L-methionine = N(5)-methyl-L-glutaminyl-[histone H2A] + S-adenosyl-L-homocysteine + H(+)</text>
        <dbReference type="Rhea" id="RHEA:50904"/>
        <dbReference type="Rhea" id="RHEA-COMP:12837"/>
        <dbReference type="Rhea" id="RHEA-COMP:12839"/>
        <dbReference type="ChEBI" id="CHEBI:15378"/>
        <dbReference type="ChEBI" id="CHEBI:30011"/>
        <dbReference type="ChEBI" id="CHEBI:57856"/>
        <dbReference type="ChEBI" id="CHEBI:59789"/>
        <dbReference type="ChEBI" id="CHEBI:61891"/>
    </reaction>
</comment>
<evidence type="ECO:0000256" key="10">
    <source>
        <dbReference type="ARBA" id="ARBA00023274"/>
    </source>
</evidence>
<evidence type="ECO:0000256" key="5">
    <source>
        <dbReference type="ARBA" id="ARBA00022603"/>
    </source>
</evidence>
<dbReference type="AlphaFoldDB" id="A0A9P5G4Y0"/>
<dbReference type="Gene3D" id="3.30.200.20">
    <property type="entry name" value="Phosphorylase Kinase, domain 1"/>
    <property type="match status" value="1"/>
</dbReference>
<dbReference type="Pfam" id="PF25398">
    <property type="entry name" value="CUX1_N"/>
    <property type="match status" value="1"/>
</dbReference>
<keyword evidence="9" id="KW-0539">Nucleus</keyword>
<dbReference type="InterPro" id="IPR000692">
    <property type="entry name" value="Fibrillarin"/>
</dbReference>
<feature type="compositionally biased region" description="Basic and acidic residues" evidence="14">
    <location>
        <begin position="341"/>
        <end position="356"/>
    </location>
</feature>
<evidence type="ECO:0000313" key="17">
    <source>
        <dbReference type="Proteomes" id="UP000750522"/>
    </source>
</evidence>
<keyword evidence="6" id="KW-0808">Transferase</keyword>
<name>A0A9P5G4Y0_GEOCN</name>
<dbReference type="Pfam" id="PF01269">
    <property type="entry name" value="Fibrillarin"/>
    <property type="match status" value="1"/>
</dbReference>
<reference evidence="16" key="1">
    <citation type="journal article" date="2020" name="Front. Microbiol.">
        <title>Phenotypic and Genetic Characterization of the Cheese Ripening Yeast Geotrichum candidum.</title>
        <authorList>
            <person name="Perkins V."/>
            <person name="Vignola S."/>
            <person name="Lessard M.H."/>
            <person name="Plante P.L."/>
            <person name="Corbeil J."/>
            <person name="Dugat-Bony E."/>
            <person name="Frenette M."/>
            <person name="Labrie S."/>
        </authorList>
    </citation>
    <scope>NUCLEOTIDE SEQUENCE</scope>
    <source>
        <strain evidence="16">LMA-70</strain>
    </source>
</reference>
<evidence type="ECO:0000256" key="2">
    <source>
        <dbReference type="ARBA" id="ARBA00010632"/>
    </source>
</evidence>
<dbReference type="GO" id="GO:0000452">
    <property type="term" value="P:snoRNA guided rRNA 2'-O-methylation"/>
    <property type="evidence" value="ECO:0007669"/>
    <property type="project" value="UniProtKB-ARBA"/>
</dbReference>
<feature type="compositionally biased region" description="Acidic residues" evidence="14">
    <location>
        <begin position="380"/>
        <end position="400"/>
    </location>
</feature>
<protein>
    <recommendedName>
        <fullName evidence="3">rRNA 2'-O-methyltransferase fibrillarin</fullName>
    </recommendedName>
    <alternativeName>
        <fullName evidence="11">Histone-glutamine methyltransferase</fullName>
    </alternativeName>
</protein>
<keyword evidence="13" id="KW-0175">Coiled coil</keyword>
<dbReference type="InterPro" id="IPR029063">
    <property type="entry name" value="SAM-dependent_MTases_sf"/>
</dbReference>
<feature type="compositionally biased region" description="Polar residues" evidence="14">
    <location>
        <begin position="321"/>
        <end position="340"/>
    </location>
</feature>
<dbReference type="Gene3D" id="3.40.50.150">
    <property type="entry name" value="Vaccinia Virus protein VP39"/>
    <property type="match status" value="1"/>
</dbReference>
<dbReference type="NCBIfam" id="NF003276">
    <property type="entry name" value="PRK04266.1-2"/>
    <property type="match status" value="1"/>
</dbReference>
<evidence type="ECO:0000259" key="15">
    <source>
        <dbReference type="Pfam" id="PF25398"/>
    </source>
</evidence>
<dbReference type="GO" id="GO:0031428">
    <property type="term" value="C:box C/D methylation guide snoRNP complex"/>
    <property type="evidence" value="ECO:0007669"/>
    <property type="project" value="TreeGrafter"/>
</dbReference>
<dbReference type="SUPFAM" id="SSF53335">
    <property type="entry name" value="S-adenosyl-L-methionine-dependent methyltransferases"/>
    <property type="match status" value="1"/>
</dbReference>
<organism evidence="16 17">
    <name type="scientific">Geotrichum candidum</name>
    <name type="common">Oospora lactis</name>
    <name type="synonym">Dipodascus geotrichum</name>
    <dbReference type="NCBI Taxonomy" id="1173061"/>
    <lineage>
        <taxon>Eukaryota</taxon>
        <taxon>Fungi</taxon>
        <taxon>Dikarya</taxon>
        <taxon>Ascomycota</taxon>
        <taxon>Saccharomycotina</taxon>
        <taxon>Dipodascomycetes</taxon>
        <taxon>Dipodascales</taxon>
        <taxon>Dipodascaceae</taxon>
        <taxon>Geotrichum</taxon>
    </lineage>
</organism>
<keyword evidence="10" id="KW-0687">Ribonucleoprotein</keyword>
<evidence type="ECO:0000256" key="11">
    <source>
        <dbReference type="ARBA" id="ARBA00032245"/>
    </source>
</evidence>
<feature type="region of interest" description="Disordered" evidence="14">
    <location>
        <begin position="380"/>
        <end position="408"/>
    </location>
</feature>
<dbReference type="FunFam" id="3.40.50.150:FF:000001">
    <property type="entry name" value="Fibrillarin like 1"/>
    <property type="match status" value="1"/>
</dbReference>
<comment type="subcellular location">
    <subcellularLocation>
        <location evidence="1">Nucleus</location>
        <location evidence="1">Nucleolus</location>
    </subcellularLocation>
</comment>
<dbReference type="GO" id="GO:0032040">
    <property type="term" value="C:small-subunit processome"/>
    <property type="evidence" value="ECO:0007669"/>
    <property type="project" value="TreeGrafter"/>
</dbReference>
<dbReference type="InterPro" id="IPR020813">
    <property type="entry name" value="Fibrillarin_CS"/>
</dbReference>
<dbReference type="GO" id="GO:0003723">
    <property type="term" value="F:RNA binding"/>
    <property type="evidence" value="ECO:0007669"/>
    <property type="project" value="UniProtKB-KW"/>
</dbReference>
<dbReference type="PRINTS" id="PR00052">
    <property type="entry name" value="FIBRILLARIN"/>
</dbReference>
<dbReference type="Proteomes" id="UP000750522">
    <property type="component" value="Unassembled WGS sequence"/>
</dbReference>
<dbReference type="PANTHER" id="PTHR10335:SF17">
    <property type="entry name" value="FIBRILLARIN"/>
    <property type="match status" value="1"/>
</dbReference>
<sequence length="769" mass="84691">MASEEQAPPSPQVESADPTSQTTPFEQAIKTWSEIGLTSLQRSLDDQGVDILENQKASLISRKELASRTKTFKKLPDDEKLTEIKSLLKLYQSEIDNLTKRGKFAETSFMNIYKVLAEAPDPTPLLEASVDSVLSASEVSQLTDENTKLKNKLAKYADYENIKAKLMQLELKSIETSAAKVAAKEAEMNAVIEEKELHWATKEAELSKQVQEARNQVKELRANNEVMQARLSAQSGDQLAGSIGDASAAQAAGRIAELELVASDLERAKRRTLEVEKRNVELRTELEAAKSGSKEKDATAELEAQMSDLQRENILLTAQLESTRNSSNQTKSTIQKQVDSLQRDLTRKTTEAESLRQKLSSMQDYQEIKKELEILKSVEFDYENSDNEDNDEENDNEEEPTDKNIQTNTESLEKLMLSRNKKLTNDLTVLRIANKNLTDEVTDLRSQLEATAASLEKADRLNHKLEEDLLKTNNPRVGALPVVVLAAVLAVDLAAAVAVLAVALAAAVVVPAVALAVPEVVPEVALEAVLEVAAVVHQGVFLARGKEDLLVTKNLTPGESVYGEKRISIDVPAKDADSPATKVEYRVWNPFRSKLAAGILGGIDQLFIAPGKKVLYLGAASGTSVSHVADVVGPEGLVYAVEFSHRPGRDLISMAKKRPNVIPIIEDARHPQKYRMLVGMVDVVFADVAQPDQARIIALNSHLFLKDQGGVVISIKANCIDSTVEADVVFAREVQKLREERIKPLEQLTLEPYERDHCIVVGKYQRAGK</sequence>
<evidence type="ECO:0000256" key="6">
    <source>
        <dbReference type="ARBA" id="ARBA00022679"/>
    </source>
</evidence>
<evidence type="ECO:0000256" key="12">
    <source>
        <dbReference type="ARBA" id="ARBA00047568"/>
    </source>
</evidence>
<keyword evidence="5" id="KW-0489">Methyltransferase</keyword>
<dbReference type="GO" id="GO:0000494">
    <property type="term" value="P:box C/D sno(s)RNA 3'-end processing"/>
    <property type="evidence" value="ECO:0007669"/>
    <property type="project" value="TreeGrafter"/>
</dbReference>
<evidence type="ECO:0000256" key="7">
    <source>
        <dbReference type="ARBA" id="ARBA00022691"/>
    </source>
</evidence>
<comment type="caution">
    <text evidence="16">The sequence shown here is derived from an EMBL/GenBank/DDBJ whole genome shotgun (WGS) entry which is preliminary data.</text>
</comment>
<feature type="region of interest" description="Disordered" evidence="14">
    <location>
        <begin position="321"/>
        <end position="358"/>
    </location>
</feature>
<dbReference type="PROSITE" id="PS00566">
    <property type="entry name" value="FIBRILLARIN"/>
    <property type="match status" value="1"/>
</dbReference>
<keyword evidence="8" id="KW-0694">RNA-binding</keyword>
<proteinExistence type="inferred from homology"/>
<evidence type="ECO:0000256" key="13">
    <source>
        <dbReference type="SAM" id="Coils"/>
    </source>
</evidence>
<feature type="region of interest" description="Disordered" evidence="14">
    <location>
        <begin position="1"/>
        <end position="24"/>
    </location>
</feature>